<proteinExistence type="predicted"/>
<name>A0A9P6WK03_9ASCO</name>
<protein>
    <submittedName>
        <fullName evidence="2">Uncharacterized protein</fullName>
    </submittedName>
</protein>
<gene>
    <name evidence="2" type="ORF">C6P40_000766</name>
</gene>
<feature type="region of interest" description="Disordered" evidence="1">
    <location>
        <begin position="69"/>
        <end position="96"/>
    </location>
</feature>
<evidence type="ECO:0000313" key="2">
    <source>
        <dbReference type="EMBL" id="KAG0688584.1"/>
    </source>
</evidence>
<evidence type="ECO:0000256" key="1">
    <source>
        <dbReference type="SAM" id="MobiDB-lite"/>
    </source>
</evidence>
<comment type="caution">
    <text evidence="2">The sequence shown here is derived from an EMBL/GenBank/DDBJ whole genome shotgun (WGS) entry which is preliminary data.</text>
</comment>
<organism evidence="2 3">
    <name type="scientific">Pichia californica</name>
    <dbReference type="NCBI Taxonomy" id="460514"/>
    <lineage>
        <taxon>Eukaryota</taxon>
        <taxon>Fungi</taxon>
        <taxon>Dikarya</taxon>
        <taxon>Ascomycota</taxon>
        <taxon>Saccharomycotina</taxon>
        <taxon>Pichiomycetes</taxon>
        <taxon>Pichiales</taxon>
        <taxon>Pichiaceae</taxon>
        <taxon>Pichia</taxon>
    </lineage>
</organism>
<dbReference type="Proteomes" id="UP000697127">
    <property type="component" value="Unassembled WGS sequence"/>
</dbReference>
<keyword evidence="3" id="KW-1185">Reference proteome</keyword>
<feature type="compositionally biased region" description="Polar residues" evidence="1">
    <location>
        <begin position="81"/>
        <end position="90"/>
    </location>
</feature>
<dbReference type="EMBL" id="PUHW01000139">
    <property type="protein sequence ID" value="KAG0688584.1"/>
    <property type="molecule type" value="Genomic_DNA"/>
</dbReference>
<accession>A0A9P6WK03</accession>
<reference evidence="2" key="1">
    <citation type="submission" date="2020-11" db="EMBL/GenBank/DDBJ databases">
        <title>Kefir isolates.</title>
        <authorList>
            <person name="Marcisauskas S."/>
            <person name="Kim Y."/>
            <person name="Blasche S."/>
        </authorList>
    </citation>
    <scope>NUCLEOTIDE SEQUENCE</scope>
    <source>
        <strain evidence="2">Olga-1</strain>
    </source>
</reference>
<dbReference type="AlphaFoldDB" id="A0A9P6WK03"/>
<evidence type="ECO:0000313" key="3">
    <source>
        <dbReference type="Proteomes" id="UP000697127"/>
    </source>
</evidence>
<sequence>MPFEEEVSHLTPDVILDSLIAGTSFGDISEYTAPSQVVTVNVNHSVQIPHQNAPWYWSSYWFVHSYDISSSDPESKVPALTSPTPDSISEPSLADI</sequence>